<evidence type="ECO:0000256" key="1">
    <source>
        <dbReference type="SAM" id="MobiDB-lite"/>
    </source>
</evidence>
<dbReference type="NCBIfam" id="NF004816">
    <property type="entry name" value="PRK06170.1"/>
    <property type="match status" value="1"/>
</dbReference>
<protein>
    <submittedName>
        <fullName evidence="3">Amidase</fullName>
        <ecNumber evidence="3">3.5.1.4</ecNumber>
    </submittedName>
</protein>
<dbReference type="EMBL" id="JAQQFN010000006">
    <property type="protein sequence ID" value="MFL9883427.1"/>
    <property type="molecule type" value="Genomic_DNA"/>
</dbReference>
<dbReference type="SUPFAM" id="SSF75304">
    <property type="entry name" value="Amidase signature (AS) enzymes"/>
    <property type="match status" value="1"/>
</dbReference>
<dbReference type="PANTHER" id="PTHR43372:SF4">
    <property type="entry name" value="FATTY-ACID AMIDE HYDROLASE 2"/>
    <property type="match status" value="1"/>
</dbReference>
<dbReference type="EC" id="3.5.1.4" evidence="3"/>
<dbReference type="Proteomes" id="UP001629249">
    <property type="component" value="Unassembled WGS sequence"/>
</dbReference>
<keyword evidence="3" id="KW-0378">Hydrolase</keyword>
<feature type="domain" description="Amidase" evidence="2">
    <location>
        <begin position="59"/>
        <end position="491"/>
    </location>
</feature>
<reference evidence="3 4" key="1">
    <citation type="journal article" date="2024" name="Chem. Sci.">
        <title>Discovery of megapolipeptins by genome mining of a Burkholderiales bacteria collection.</title>
        <authorList>
            <person name="Paulo B.S."/>
            <person name="Recchia M.J.J."/>
            <person name="Lee S."/>
            <person name="Fergusson C.H."/>
            <person name="Romanowski S.B."/>
            <person name="Hernandez A."/>
            <person name="Krull N."/>
            <person name="Liu D.Y."/>
            <person name="Cavanagh H."/>
            <person name="Bos A."/>
            <person name="Gray C.A."/>
            <person name="Murphy B.T."/>
            <person name="Linington R.G."/>
            <person name="Eustaquio A.S."/>
        </authorList>
    </citation>
    <scope>NUCLEOTIDE SEQUENCE [LARGE SCALE GENOMIC DNA]</scope>
    <source>
        <strain evidence="3 4">RL16-012-BIC-B</strain>
    </source>
</reference>
<accession>A0ABW8ZKJ6</accession>
<dbReference type="InterPro" id="IPR023631">
    <property type="entry name" value="Amidase_dom"/>
</dbReference>
<dbReference type="PIRSF" id="PIRSF001221">
    <property type="entry name" value="Amidase_fungi"/>
    <property type="match status" value="1"/>
</dbReference>
<dbReference type="GO" id="GO:0004040">
    <property type="term" value="F:amidase activity"/>
    <property type="evidence" value="ECO:0007669"/>
    <property type="project" value="UniProtKB-EC"/>
</dbReference>
<comment type="caution">
    <text evidence="3">The sequence shown here is derived from an EMBL/GenBank/DDBJ whole genome shotgun (WGS) entry which is preliminary data.</text>
</comment>
<name>A0ABW8ZKJ6_9BURK</name>
<proteinExistence type="predicted"/>
<keyword evidence="4" id="KW-1185">Reference proteome</keyword>
<evidence type="ECO:0000313" key="3">
    <source>
        <dbReference type="EMBL" id="MFL9883427.1"/>
    </source>
</evidence>
<dbReference type="Pfam" id="PF01425">
    <property type="entry name" value="Amidase"/>
    <property type="match status" value="1"/>
</dbReference>
<sequence length="518" mass="54546">MTPTILQPDCPIGSTSASPLPPAPASAPRGNPTPYRYATLCQAAEAMANDEVDAVTLVASCEAAFQADNARLNAIVVSDFEAGYAAARDRDRERRAGQLRSPLHGIPFTIKESFDVSGWPTTLGDPAHRGNVASTHSDVVKRLLDAGAVLLGKTNVPIYLRDWQSYNDVYGTTRNPRDPTRTPGGSSGGSAAAVCAGMSFFDVGSDIGSSIRNPAHFCGVFSHKSTHGIVSLKGHGLGGGMAVPDINVAGPLARSARDLELVLNTIAGPAGAAASAIRLTLPACEQAELRAFRFGVLANQPLAEVDGPVERCIVELGKQLEQAGATVIWDARPALDAAQLLRTYILLLRASTSHYLDDGAFAAALAASETVSADDPRYAGLQYVGTALRHREWLNLQALRETFCEAWQQLFSDIDVLLCPVAATAAFPLDEAGPPWQRTLNVNGRAQPMTTQLFWAGHSGLCGLPSTVVPAGTTADGLPIGVQIVAPLYHDLRSLRVAALLEGAGYAFAPPELRSALA</sequence>
<dbReference type="InterPro" id="IPR036928">
    <property type="entry name" value="AS_sf"/>
</dbReference>
<dbReference type="InterPro" id="IPR052739">
    <property type="entry name" value="FAAH2"/>
</dbReference>
<evidence type="ECO:0000313" key="4">
    <source>
        <dbReference type="Proteomes" id="UP001629249"/>
    </source>
</evidence>
<feature type="region of interest" description="Disordered" evidence="1">
    <location>
        <begin position="1"/>
        <end position="31"/>
    </location>
</feature>
<dbReference type="Gene3D" id="3.90.1300.10">
    <property type="entry name" value="Amidase signature (AS) domain"/>
    <property type="match status" value="1"/>
</dbReference>
<dbReference type="PANTHER" id="PTHR43372">
    <property type="entry name" value="FATTY-ACID AMIDE HYDROLASE"/>
    <property type="match status" value="1"/>
</dbReference>
<organism evidence="3 4">
    <name type="scientific">Paraburkholderia agricolaris</name>
    <dbReference type="NCBI Taxonomy" id="2152888"/>
    <lineage>
        <taxon>Bacteria</taxon>
        <taxon>Pseudomonadati</taxon>
        <taxon>Pseudomonadota</taxon>
        <taxon>Betaproteobacteria</taxon>
        <taxon>Burkholderiales</taxon>
        <taxon>Burkholderiaceae</taxon>
        <taxon>Paraburkholderia</taxon>
    </lineage>
</organism>
<gene>
    <name evidence="3" type="ORF">PQR66_10355</name>
</gene>
<dbReference type="RefSeq" id="WP_408327881.1">
    <property type="nucleotide sequence ID" value="NZ_JAQQFH010000005.1"/>
</dbReference>
<evidence type="ECO:0000259" key="2">
    <source>
        <dbReference type="Pfam" id="PF01425"/>
    </source>
</evidence>